<keyword evidence="1" id="KW-0378">Hydrolase</keyword>
<protein>
    <submittedName>
        <fullName evidence="2">Uncharacterized protein</fullName>
    </submittedName>
</protein>
<proteinExistence type="predicted"/>
<accession>A0A0B2V139</accession>
<evidence type="ECO:0000313" key="2">
    <source>
        <dbReference type="EMBL" id="KHN75152.1"/>
    </source>
</evidence>
<dbReference type="Proteomes" id="UP000031036">
    <property type="component" value="Unassembled WGS sequence"/>
</dbReference>
<dbReference type="SUPFAM" id="SSF142877">
    <property type="entry name" value="EndoU-like"/>
    <property type="match status" value="1"/>
</dbReference>
<comment type="caution">
    <text evidence="2">The sequence shown here is derived from an EMBL/GenBank/DDBJ whole genome shotgun (WGS) entry which is preliminary data.</text>
</comment>
<dbReference type="EMBL" id="JPKZ01002780">
    <property type="protein sequence ID" value="KHN75152.1"/>
    <property type="molecule type" value="Genomic_DNA"/>
</dbReference>
<reference evidence="2 3" key="1">
    <citation type="submission" date="2014-11" db="EMBL/GenBank/DDBJ databases">
        <title>Genetic blueprint of the zoonotic pathogen Toxocara canis.</title>
        <authorList>
            <person name="Zhu X.-Q."/>
            <person name="Korhonen P.K."/>
            <person name="Cai H."/>
            <person name="Young N.D."/>
            <person name="Nejsum P."/>
            <person name="von Samson-Himmelstjerna G."/>
            <person name="Boag P.R."/>
            <person name="Tan P."/>
            <person name="Li Q."/>
            <person name="Min J."/>
            <person name="Yang Y."/>
            <person name="Wang X."/>
            <person name="Fang X."/>
            <person name="Hall R.S."/>
            <person name="Hofmann A."/>
            <person name="Sternberg P.W."/>
            <person name="Jex A.R."/>
            <person name="Gasser R.B."/>
        </authorList>
    </citation>
    <scope>NUCLEOTIDE SEQUENCE [LARGE SCALE GENOMIC DNA]</scope>
    <source>
        <strain evidence="2">PN_DK_2014</strain>
    </source>
</reference>
<dbReference type="InterPro" id="IPR037227">
    <property type="entry name" value="EndoU-like"/>
</dbReference>
<evidence type="ECO:0000256" key="1">
    <source>
        <dbReference type="ARBA" id="ARBA00022801"/>
    </source>
</evidence>
<sequence length="110" mass="12391">MVETESRSPESGFGKETSVAGYSPWVIYCLHEEAVEVNYNSCYDQKGNFIGTIEWTQHNFSKRIDGFFFGTSPDSGKYGGLSLAEMTLYIQCNVDRTQIDLDDSLQHLTS</sequence>
<name>A0A0B2V139_TOXCA</name>
<dbReference type="GO" id="GO:0004540">
    <property type="term" value="F:RNA nuclease activity"/>
    <property type="evidence" value="ECO:0007669"/>
    <property type="project" value="UniProtKB-ARBA"/>
</dbReference>
<organism evidence="2 3">
    <name type="scientific">Toxocara canis</name>
    <name type="common">Canine roundworm</name>
    <dbReference type="NCBI Taxonomy" id="6265"/>
    <lineage>
        <taxon>Eukaryota</taxon>
        <taxon>Metazoa</taxon>
        <taxon>Ecdysozoa</taxon>
        <taxon>Nematoda</taxon>
        <taxon>Chromadorea</taxon>
        <taxon>Rhabditida</taxon>
        <taxon>Spirurina</taxon>
        <taxon>Ascaridomorpha</taxon>
        <taxon>Ascaridoidea</taxon>
        <taxon>Toxocaridae</taxon>
        <taxon>Toxocara</taxon>
    </lineage>
</organism>
<evidence type="ECO:0000313" key="3">
    <source>
        <dbReference type="Proteomes" id="UP000031036"/>
    </source>
</evidence>
<dbReference type="GO" id="GO:0016787">
    <property type="term" value="F:hydrolase activity"/>
    <property type="evidence" value="ECO:0007669"/>
    <property type="project" value="UniProtKB-KW"/>
</dbReference>
<keyword evidence="3" id="KW-1185">Reference proteome</keyword>
<gene>
    <name evidence="2" type="ORF">Tcan_04015</name>
</gene>
<dbReference type="AlphaFoldDB" id="A0A0B2V139"/>